<name>A0ACC2JBQ4_9PEZI</name>
<protein>
    <submittedName>
        <fullName evidence="1">Uncharacterized protein</fullName>
    </submittedName>
</protein>
<sequence length="487" mass="55107">MGPEGWAQTIAGTKVGQAALAQSDFTGEPIRASSPNLVSSTISPSGVESKNQASQYLSPSLITQATALASGLPNRTDPHEPPKVELDKSEQPITTEPVGNVEESSRNEGVSQPQPDGRPDTHNGDPLFSSRVQNLPPNRSLELQTEDLGSLLWHAMELQYDPFVPMNRRAIFLPERKLYEMINEVSVKQELLQHFPESEATTIAAHICQPKQEQLLDERNGPLLKIFAILLLIEFPQAIKDFISAQVSDLELPFRKLGNGNLPANRGRVLLGQKHNPNIPVRGIFDRWSHLKIDNFERYQWSVISPVLSREKDKKSAVHFEFKDDVVLPFCKHLNTSKFSGRYGVSSRVHIRKEHHDFDELVGSSAAVKQLYTESEAEFKREIEIMKGVGESPHNHLNPLLATYRQHGRYHLIFPLADSDLMKYWRDVEPKPVFRDTVLWAARQFHGIAAGLEKVHAFPKWPIHRDLYHASDQGIWYTTRFLPVRGE</sequence>
<reference evidence="1" key="1">
    <citation type="submission" date="2022-12" db="EMBL/GenBank/DDBJ databases">
        <title>Genome Sequence of Lasiodiplodia mahajangana.</title>
        <authorList>
            <person name="Buettner E."/>
        </authorList>
    </citation>
    <scope>NUCLEOTIDE SEQUENCE</scope>
    <source>
        <strain evidence="1">VT137</strain>
    </source>
</reference>
<proteinExistence type="predicted"/>
<evidence type="ECO:0000313" key="2">
    <source>
        <dbReference type="Proteomes" id="UP001153332"/>
    </source>
</evidence>
<comment type="caution">
    <text evidence="1">The sequence shown here is derived from an EMBL/GenBank/DDBJ whole genome shotgun (WGS) entry which is preliminary data.</text>
</comment>
<dbReference type="EMBL" id="JAPUUL010002749">
    <property type="protein sequence ID" value="KAJ8124817.1"/>
    <property type="molecule type" value="Genomic_DNA"/>
</dbReference>
<gene>
    <name evidence="1" type="ORF">O1611_g8823</name>
</gene>
<organism evidence="1 2">
    <name type="scientific">Lasiodiplodia mahajangana</name>
    <dbReference type="NCBI Taxonomy" id="1108764"/>
    <lineage>
        <taxon>Eukaryota</taxon>
        <taxon>Fungi</taxon>
        <taxon>Dikarya</taxon>
        <taxon>Ascomycota</taxon>
        <taxon>Pezizomycotina</taxon>
        <taxon>Dothideomycetes</taxon>
        <taxon>Dothideomycetes incertae sedis</taxon>
        <taxon>Botryosphaeriales</taxon>
        <taxon>Botryosphaeriaceae</taxon>
        <taxon>Lasiodiplodia</taxon>
    </lineage>
</organism>
<accession>A0ACC2JBQ4</accession>
<dbReference type="Proteomes" id="UP001153332">
    <property type="component" value="Unassembled WGS sequence"/>
</dbReference>
<evidence type="ECO:0000313" key="1">
    <source>
        <dbReference type="EMBL" id="KAJ8124817.1"/>
    </source>
</evidence>
<keyword evidence="2" id="KW-1185">Reference proteome</keyword>